<evidence type="ECO:0000313" key="16">
    <source>
        <dbReference type="Proteomes" id="UP001209878"/>
    </source>
</evidence>
<feature type="domain" description="S1 motif" evidence="14">
    <location>
        <begin position="847"/>
        <end position="910"/>
    </location>
</feature>
<dbReference type="InterPro" id="IPR055430">
    <property type="entry name" value="HAT_Syf1_CNRKL1_C"/>
</dbReference>
<dbReference type="Pfam" id="PF24685">
    <property type="entry name" value="OB_RRP5_4th"/>
    <property type="match status" value="1"/>
</dbReference>
<evidence type="ECO:0000256" key="4">
    <source>
        <dbReference type="ARBA" id="ARBA00022553"/>
    </source>
</evidence>
<dbReference type="InterPro" id="IPR048059">
    <property type="entry name" value="Rrp5_S1_rpt_hs1_sc1"/>
</dbReference>
<feature type="domain" description="S1 motif" evidence="14">
    <location>
        <begin position="1305"/>
        <end position="1373"/>
    </location>
</feature>
<evidence type="ECO:0000256" key="10">
    <source>
        <dbReference type="ARBA" id="ARBA00062488"/>
    </source>
</evidence>
<dbReference type="GO" id="GO:0006364">
    <property type="term" value="P:rRNA processing"/>
    <property type="evidence" value="ECO:0007669"/>
    <property type="project" value="UniProtKB-KW"/>
</dbReference>
<evidence type="ECO:0000256" key="1">
    <source>
        <dbReference type="ARBA" id="ARBA00004604"/>
    </source>
</evidence>
<evidence type="ECO:0000256" key="13">
    <source>
        <dbReference type="SAM" id="MobiDB-lite"/>
    </source>
</evidence>
<evidence type="ECO:0000256" key="7">
    <source>
        <dbReference type="ARBA" id="ARBA00022990"/>
    </source>
</evidence>
<dbReference type="Gene3D" id="2.40.50.140">
    <property type="entry name" value="Nucleic acid-binding proteins"/>
    <property type="match status" value="8"/>
</dbReference>
<dbReference type="PANTHER" id="PTHR23270">
    <property type="entry name" value="PROGRAMMED CELL DEATH PROTEIN 11 PRE-RRNA PROCESSING PROTEIN RRP5"/>
    <property type="match status" value="1"/>
</dbReference>
<dbReference type="FunFam" id="2.40.50.140:FF:000103">
    <property type="entry name" value="protein RRP5 homolog"/>
    <property type="match status" value="3"/>
</dbReference>
<feature type="domain" description="S1 motif" evidence="14">
    <location>
        <begin position="86"/>
        <end position="179"/>
    </location>
</feature>
<keyword evidence="6" id="KW-0832">Ubl conjugation</keyword>
<keyword evidence="5" id="KW-0677">Repeat</keyword>
<evidence type="ECO:0000259" key="14">
    <source>
        <dbReference type="PROSITE" id="PS50126"/>
    </source>
</evidence>
<sequence>MVVKEEENFPRGGPVAVATKRHARSVEEPDLFKSHEQSQPKKKKILTRVEKRTKKVKKEQKKDKDRSYKTNFNRITKLTPKELTEGMLILGCVQRISDYSIGVSLPYGMSASVPITFISDAYTAMLQKLTQGDADQHDAPDEEVGSLAELFRLGAPVRCRVMDTGGVGSSKRRLKLSMNPRDVNQNISKSSLMSGMVLSGSVASREDHGYVVDLGVKGISAFLKNKEAEEYIVEYNEGQPLKVGTYLHCLVKTSQKVAMLAGEGRTVGVVIDPKKVYRSLVTDTMGLTLQNLLPGMCVNATVTKRADNGVNVKVLSYKGCIHKSHMDLDDNDTVKAAILFVHPTSKAIALTQLTHLVTPDLSPRKQFGDLAIGDIIEKAEVIRVEKTRGVYFKLGDRVTAFARLSELADKTPQKVGPEFQKGTFHRCRIRWFDYADNLTDVTLKESVLKQQFMKLADLKPGMKVEGTVRGVHKFGVSVHITSHLRGFIPLIHLADVPLHHPEKMYKVDMKVKCRVLTVDPSKSSLILTAKKSLVSSKLPIITSYNDCERDIECEGFIANISDKGVLVVFYGNVKGWVSKHDLSAETIDYPEKVFYRGQVVKCRVIKNRREDGKLKLSFRMSGKTPFGKKEVEVPEDYAVGKSVDCKIIKKSSSGFDVELVPSKMLALLPKMHLSDHLGICDLLWDAHEEGDVIEGAVYISRTNVITVTKKLSLVEAAKNDCLVTDFDDLSAGLLLPGVIKKFLSYGAFIDILGGVVGLSPNRFMCDIKLPNPSAHFKVGQAVVAKVTDVDHEKRRFLLSLRLSECQDVDWAVNGLRLLEEYIKEAAYITERMKQRDDRCKLAEWNVGELVSVTVTQVTDHGALCQLKDSDVKGFVTQTHMRDARCSVGDDLPAIVLYADFRASCLELSINPELVKAVKHLKKNKFTQSKEGQTVKSEVQLIKDEFVLVSLKGHLAGQFAYVPVRQHLNDIIAKQQFVIGQVNQVFVKSFVDGHIVANLWIHEKLTNPALTSPRLAAPDTRTLKLGMTVKAIITAVLENQLNVKIGQRVGRVHVTEVVDSLSQEGDAPLAGYEVQQQVTVKVIGFRESKPNRYCPVSRSKPGSMLVECSLRPSALAVDGQMKERTFSVGNQVLAYVNNYVPHSHCLWVNVTPTVRGKVYGLNLSQHLQVLKKAESHFQPGNGYTATVISVNDDKTLELSLTEPGSQLKEGAVVNGIVHSLVPGKGAVINLAHGKRGMLSVTNFSDNYDNADDALSVGDYIKCSVVRSASDEKGYCVLSCRQSRLEKGKRSKVKDRDIASLADLHKGDNVRGFVLKSSNMVFVTLSADIVGRVTVEKVSKFYLEDVSVYFPPGKLVTAHILSIDNDTNRVDLSLLQKHTGIPECIPADKQATLPKRTKAHKRKSETSEEIESKRRRVTDSGSTWEQTTFDASEVRTIAEGEVVPRLSLSAGFSWDDSFKLPETSGGVQESDSDEEMTETEKEKPKQSRKTRQKRKAEEKKDEQRVFEMERRQLDTDRMPETAADFDRLVLQSPDSSLLWLRYMAFHLETSEVDKARAVANKALQSISFREEQEKLNVWVALMNLENMYGSPESLTTVLQRALQHCEPIDVYQQLVSIYRNSGKIEAAEELYKTMVKRFNKNKDVWHSFGLFYFSTQQAELGRKLLQRCLRSLERKDHVDMIAKYAQMEFKFSEPERGRTMFENILSNYPKRCDLWSVYIDMLTKLGDPEPVRQLFERVIQLKVSVKKMKFFFKKYLEFEQRHGTEESVEAVKQKATDYVESKVVT</sequence>
<dbReference type="Pfam" id="PF00575">
    <property type="entry name" value="S1"/>
    <property type="match status" value="2"/>
</dbReference>
<feature type="domain" description="S1 motif" evidence="14">
    <location>
        <begin position="1128"/>
        <end position="1200"/>
    </location>
</feature>
<dbReference type="InterPro" id="IPR012340">
    <property type="entry name" value="NA-bd_OB-fold"/>
</dbReference>
<dbReference type="InterPro" id="IPR057301">
    <property type="entry name" value="Rrp5_OB_4th"/>
</dbReference>
<dbReference type="PANTHER" id="PTHR23270:SF10">
    <property type="entry name" value="PROTEIN RRP5 HOMOLOG"/>
    <property type="match status" value="1"/>
</dbReference>
<dbReference type="SUPFAM" id="SSF48452">
    <property type="entry name" value="TPR-like"/>
    <property type="match status" value="2"/>
</dbReference>
<evidence type="ECO:0000256" key="3">
    <source>
        <dbReference type="ARBA" id="ARBA00022552"/>
    </source>
</evidence>
<dbReference type="Pfam" id="PF23231">
    <property type="entry name" value="HAT_Syf1_CNRKL1_C"/>
    <property type="match status" value="1"/>
</dbReference>
<comment type="caution">
    <text evidence="15">The sequence shown here is derived from an EMBL/GenBank/DDBJ whole genome shotgun (WGS) entry which is preliminary data.</text>
</comment>
<evidence type="ECO:0000256" key="6">
    <source>
        <dbReference type="ARBA" id="ARBA00022843"/>
    </source>
</evidence>
<evidence type="ECO:0000256" key="8">
    <source>
        <dbReference type="ARBA" id="ARBA00023242"/>
    </source>
</evidence>
<feature type="compositionally biased region" description="Basic and acidic residues" evidence="13">
    <location>
        <begin position="1493"/>
        <end position="1504"/>
    </location>
</feature>
<reference evidence="15" key="1">
    <citation type="journal article" date="2023" name="Mol. Biol. Evol.">
        <title>Third-Generation Sequencing Reveals the Adaptive Role of the Epigenome in Three Deep-Sea Polychaetes.</title>
        <authorList>
            <person name="Perez M."/>
            <person name="Aroh O."/>
            <person name="Sun Y."/>
            <person name="Lan Y."/>
            <person name="Juniper S.K."/>
            <person name="Young C.R."/>
            <person name="Angers B."/>
            <person name="Qian P.Y."/>
        </authorList>
    </citation>
    <scope>NUCLEOTIDE SEQUENCE</scope>
    <source>
        <strain evidence="15">R07B-5</strain>
    </source>
</reference>
<comment type="subunit">
    <text evidence="10">Interacts with NF-kappa-B p50/NFKB1 and NF-kappa-B p65/RELA.</text>
</comment>
<feature type="region of interest" description="Disordered" evidence="13">
    <location>
        <begin position="1390"/>
        <end position="1422"/>
    </location>
</feature>
<feature type="region of interest" description="Disordered" evidence="13">
    <location>
        <begin position="1"/>
        <end position="67"/>
    </location>
</feature>
<feature type="domain" description="S1 motif" evidence="14">
    <location>
        <begin position="195"/>
        <end position="251"/>
    </location>
</feature>
<keyword evidence="16" id="KW-1185">Reference proteome</keyword>
<dbReference type="InterPro" id="IPR003029">
    <property type="entry name" value="S1_domain"/>
</dbReference>
<comment type="subcellular location">
    <subcellularLocation>
        <location evidence="1">Nucleus</location>
        <location evidence="1">Nucleolus</location>
    </subcellularLocation>
</comment>
<organism evidence="15 16">
    <name type="scientific">Ridgeia piscesae</name>
    <name type="common">Tubeworm</name>
    <dbReference type="NCBI Taxonomy" id="27915"/>
    <lineage>
        <taxon>Eukaryota</taxon>
        <taxon>Metazoa</taxon>
        <taxon>Spiralia</taxon>
        <taxon>Lophotrochozoa</taxon>
        <taxon>Annelida</taxon>
        <taxon>Polychaeta</taxon>
        <taxon>Sedentaria</taxon>
        <taxon>Canalipalpata</taxon>
        <taxon>Sabellida</taxon>
        <taxon>Siboglinidae</taxon>
        <taxon>Ridgeia</taxon>
    </lineage>
</organism>
<dbReference type="InterPro" id="IPR057302">
    <property type="entry name" value="Rrp5_S1"/>
</dbReference>
<gene>
    <name evidence="15" type="ORF">NP493_701g01000</name>
</gene>
<dbReference type="GO" id="GO:0003723">
    <property type="term" value="F:RNA binding"/>
    <property type="evidence" value="ECO:0007669"/>
    <property type="project" value="TreeGrafter"/>
</dbReference>
<dbReference type="FunFam" id="2.40.50.140:FF:000148">
    <property type="entry name" value="protein RRP5 homolog isoform X1"/>
    <property type="match status" value="1"/>
</dbReference>
<dbReference type="FunFam" id="2.40.50.140:FF:000155">
    <property type="entry name" value="rRNA biogenesis protein RRP5"/>
    <property type="match status" value="1"/>
</dbReference>
<evidence type="ECO:0000256" key="5">
    <source>
        <dbReference type="ARBA" id="ARBA00022737"/>
    </source>
</evidence>
<dbReference type="FunFam" id="1.25.40.10:FF:000065">
    <property type="entry name" value="Programmed cell death 11"/>
    <property type="match status" value="1"/>
</dbReference>
<keyword evidence="3" id="KW-0698">rRNA processing</keyword>
<dbReference type="InterPro" id="IPR003107">
    <property type="entry name" value="HAT"/>
</dbReference>
<feature type="compositionally biased region" description="Basic residues" evidence="13">
    <location>
        <begin position="40"/>
        <end position="59"/>
    </location>
</feature>
<dbReference type="InterPro" id="IPR045209">
    <property type="entry name" value="Rrp5"/>
</dbReference>
<feature type="domain" description="S1 motif" evidence="14">
    <location>
        <begin position="732"/>
        <end position="801"/>
    </location>
</feature>
<evidence type="ECO:0000256" key="11">
    <source>
        <dbReference type="ARBA" id="ARBA00067510"/>
    </source>
</evidence>
<dbReference type="CDD" id="cd05693">
    <property type="entry name" value="S1_Rrp5_repeat_hs1_sc1"/>
    <property type="match status" value="1"/>
</dbReference>
<dbReference type="SUPFAM" id="SSF50249">
    <property type="entry name" value="Nucleic acid-binding proteins"/>
    <property type="match status" value="11"/>
</dbReference>
<feature type="domain" description="S1 motif" evidence="14">
    <location>
        <begin position="461"/>
        <end position="530"/>
    </location>
</feature>
<keyword evidence="8" id="KW-0539">Nucleus</keyword>
<feature type="region of interest" description="Disordered" evidence="13">
    <location>
        <begin position="1457"/>
        <end position="1504"/>
    </location>
</feature>
<keyword evidence="4" id="KW-0597">Phosphoprotein</keyword>
<feature type="domain" description="S1 motif" evidence="14">
    <location>
        <begin position="550"/>
        <end position="619"/>
    </location>
</feature>
<accession>A0AAD9KSE5</accession>
<dbReference type="InterPro" id="IPR011990">
    <property type="entry name" value="TPR-like_helical_dom_sf"/>
</dbReference>
<dbReference type="GO" id="GO:0032040">
    <property type="term" value="C:small-subunit processome"/>
    <property type="evidence" value="ECO:0007669"/>
    <property type="project" value="TreeGrafter"/>
</dbReference>
<dbReference type="PROSITE" id="PS50126">
    <property type="entry name" value="S1"/>
    <property type="match status" value="10"/>
</dbReference>
<keyword evidence="7" id="KW-0007">Acetylation</keyword>
<evidence type="ECO:0000313" key="15">
    <source>
        <dbReference type="EMBL" id="KAK2175873.1"/>
    </source>
</evidence>
<dbReference type="EMBL" id="JAODUO010000701">
    <property type="protein sequence ID" value="KAK2175873.1"/>
    <property type="molecule type" value="Genomic_DNA"/>
</dbReference>
<feature type="compositionally biased region" description="Basic and acidic residues" evidence="13">
    <location>
        <begin position="24"/>
        <end position="39"/>
    </location>
</feature>
<dbReference type="Gene3D" id="1.25.40.10">
    <property type="entry name" value="Tetratricopeptide repeat domain"/>
    <property type="match status" value="1"/>
</dbReference>
<evidence type="ECO:0000256" key="9">
    <source>
        <dbReference type="ARBA" id="ARBA00059726"/>
    </source>
</evidence>
<protein>
    <recommendedName>
        <fullName evidence="11">Protein RRP5 homolog</fullName>
    </recommendedName>
    <alternativeName>
        <fullName evidence="12">Programmed cell death protein 11</fullName>
    </alternativeName>
</protein>
<dbReference type="SMART" id="SM00316">
    <property type="entry name" value="S1"/>
    <property type="match status" value="12"/>
</dbReference>
<keyword evidence="2" id="KW-1017">Isopeptide bond</keyword>
<proteinExistence type="predicted"/>
<name>A0AAD9KSE5_RIDPI</name>
<dbReference type="SMART" id="SM00386">
    <property type="entry name" value="HAT"/>
    <property type="match status" value="5"/>
</dbReference>
<comment type="function">
    <text evidence="9">Essential for the generation of mature 18S rRNA, specifically necessary for cleavages at sites A0, 1 and 2 of the 47S precursor. Directly interacts with U3 snoRNA.</text>
</comment>
<evidence type="ECO:0000256" key="2">
    <source>
        <dbReference type="ARBA" id="ARBA00022499"/>
    </source>
</evidence>
<evidence type="ECO:0000256" key="12">
    <source>
        <dbReference type="ARBA" id="ARBA00080810"/>
    </source>
</evidence>
<dbReference type="Pfam" id="PF23459">
    <property type="entry name" value="S1_RRP5"/>
    <property type="match status" value="2"/>
</dbReference>
<feature type="domain" description="S1 motif" evidence="14">
    <location>
        <begin position="373"/>
        <end position="444"/>
    </location>
</feature>
<dbReference type="Proteomes" id="UP001209878">
    <property type="component" value="Unassembled WGS sequence"/>
</dbReference>
<feature type="domain" description="S1 motif" evidence="14">
    <location>
        <begin position="1209"/>
        <end position="1279"/>
    </location>
</feature>